<comment type="caution">
    <text evidence="3">The sequence shown here is derived from an EMBL/GenBank/DDBJ whole genome shotgun (WGS) entry which is preliminary data.</text>
</comment>
<dbReference type="RefSeq" id="WP_003756575.1">
    <property type="nucleotide sequence ID" value="NZ_ACKO02000003.1"/>
</dbReference>
<dbReference type="Proteomes" id="UP000005365">
    <property type="component" value="Unassembled WGS sequence"/>
</dbReference>
<sequence length="129" mass="14499">MKKMLCLAVFALGLATPAVAADWVWLGISNDNTATLFGDADSRTDDRAWFEARYAKPQKHSNGKFYNTVKTLGEMDCSGKRYRFLTITWYSKSGNSIGSYTPSYDDWSYAIPGSIGEAQYKFVCNHDPR</sequence>
<feature type="chain" id="PRO_5002968782" description="Surface-adhesin protein E-like domain-containing protein" evidence="1">
    <location>
        <begin position="21"/>
        <end position="129"/>
    </location>
</feature>
<proteinExistence type="predicted"/>
<accession>C6M2P5</accession>
<evidence type="ECO:0000259" key="2">
    <source>
        <dbReference type="Pfam" id="PF16747"/>
    </source>
</evidence>
<evidence type="ECO:0000313" key="4">
    <source>
        <dbReference type="Proteomes" id="UP000005365"/>
    </source>
</evidence>
<keyword evidence="4" id="KW-1185">Reference proteome</keyword>
<dbReference type="eggNOG" id="ENOG502ZFJP">
    <property type="taxonomic scope" value="Bacteria"/>
</dbReference>
<gene>
    <name evidence="3" type="ORF">NEISICOT_00783</name>
</gene>
<dbReference type="Pfam" id="PF16747">
    <property type="entry name" value="Adhesin_E"/>
    <property type="match status" value="1"/>
</dbReference>
<evidence type="ECO:0000313" key="3">
    <source>
        <dbReference type="EMBL" id="EET45565.1"/>
    </source>
</evidence>
<organism evidence="3 4">
    <name type="scientific">Neisseria sicca ATCC 29256</name>
    <dbReference type="NCBI Taxonomy" id="547045"/>
    <lineage>
        <taxon>Bacteria</taxon>
        <taxon>Pseudomonadati</taxon>
        <taxon>Pseudomonadota</taxon>
        <taxon>Betaproteobacteria</taxon>
        <taxon>Neisseriales</taxon>
        <taxon>Neisseriaceae</taxon>
        <taxon>Neisseria</taxon>
    </lineage>
</organism>
<dbReference type="AlphaFoldDB" id="C6M2P5"/>
<evidence type="ECO:0000256" key="1">
    <source>
        <dbReference type="SAM" id="SignalP"/>
    </source>
</evidence>
<feature type="signal peptide" evidence="1">
    <location>
        <begin position="1"/>
        <end position="20"/>
    </location>
</feature>
<name>C6M2P5_NEISI</name>
<reference evidence="3" key="1">
    <citation type="submission" date="2009-07" db="EMBL/GenBank/DDBJ databases">
        <authorList>
            <person name="Weinstock G."/>
            <person name="Sodergren E."/>
            <person name="Clifton S."/>
            <person name="Fulton L."/>
            <person name="Fulton B."/>
            <person name="Courtney L."/>
            <person name="Fronick C."/>
            <person name="Harrison M."/>
            <person name="Strong C."/>
            <person name="Farmer C."/>
            <person name="Delahaunty K."/>
            <person name="Markovic C."/>
            <person name="Hall O."/>
            <person name="Minx P."/>
            <person name="Tomlinson C."/>
            <person name="Mitreva M."/>
            <person name="Nelson J."/>
            <person name="Hou S."/>
            <person name="Wollam A."/>
            <person name="Pepin K.H."/>
            <person name="Johnson M."/>
            <person name="Bhonagiri V."/>
            <person name="Nash W.E."/>
            <person name="Warren W."/>
            <person name="Chinwalla A."/>
            <person name="Mardis E.R."/>
            <person name="Wilson R.K."/>
        </authorList>
    </citation>
    <scope>NUCLEOTIDE SEQUENCE [LARGE SCALE GENOMIC DNA]</scope>
    <source>
        <strain evidence="3">ATCC 29256</strain>
    </source>
</reference>
<keyword evidence="1" id="KW-0732">Signal</keyword>
<feature type="domain" description="Surface-adhesin protein E-like" evidence="2">
    <location>
        <begin position="25"/>
        <end position="125"/>
    </location>
</feature>
<dbReference type="EMBL" id="ACKO02000003">
    <property type="protein sequence ID" value="EET45565.1"/>
    <property type="molecule type" value="Genomic_DNA"/>
</dbReference>
<protein>
    <recommendedName>
        <fullName evidence="2">Surface-adhesin protein E-like domain-containing protein</fullName>
    </recommendedName>
</protein>
<dbReference type="InterPro" id="IPR031939">
    <property type="entry name" value="Adhesin_E-like"/>
</dbReference>